<proteinExistence type="predicted"/>
<dbReference type="Proteomes" id="UP000284178">
    <property type="component" value="Unassembled WGS sequence"/>
</dbReference>
<keyword evidence="2" id="KW-1185">Reference proteome</keyword>
<dbReference type="Pfam" id="PF10934">
    <property type="entry name" value="Sheath_initiator"/>
    <property type="match status" value="1"/>
</dbReference>
<dbReference type="GeneID" id="83013959"/>
<dbReference type="RefSeq" id="WP_117892491.1">
    <property type="nucleotide sequence ID" value="NZ_CABJCV010000001.1"/>
</dbReference>
<dbReference type="EMBL" id="QRUP01000001">
    <property type="protein sequence ID" value="RGR76873.1"/>
    <property type="molecule type" value="Genomic_DNA"/>
</dbReference>
<gene>
    <name evidence="1" type="ORF">DWY25_00850</name>
</gene>
<dbReference type="SUPFAM" id="SSF160719">
    <property type="entry name" value="gpW/gp25-like"/>
    <property type="match status" value="1"/>
</dbReference>
<dbReference type="AlphaFoldDB" id="A0A412G6G6"/>
<sequence length="122" mass="14213">MRYKAKTFKVDQDSGRIRGLVDELDSVKQAVQIMLSVPRFQHEIYSRNFGHDLQDLIGKPLDYVLGDVRRMIREALMIDERIIEVDDFVIDKVDENLQVKFKVTSIYGDFYEKRSVGLSEGL</sequence>
<evidence type="ECO:0000313" key="1">
    <source>
        <dbReference type="EMBL" id="RGR76873.1"/>
    </source>
</evidence>
<protein>
    <submittedName>
        <fullName evidence="1">DUF2634 domain-containing protein</fullName>
    </submittedName>
</protein>
<evidence type="ECO:0000313" key="2">
    <source>
        <dbReference type="Proteomes" id="UP000284178"/>
    </source>
</evidence>
<reference evidence="1 2" key="1">
    <citation type="submission" date="2018-08" db="EMBL/GenBank/DDBJ databases">
        <title>A genome reference for cultivated species of the human gut microbiota.</title>
        <authorList>
            <person name="Zou Y."/>
            <person name="Xue W."/>
            <person name="Luo G."/>
        </authorList>
    </citation>
    <scope>NUCLEOTIDE SEQUENCE [LARGE SCALE GENOMIC DNA]</scope>
    <source>
        <strain evidence="1 2">AF24-29</strain>
    </source>
</reference>
<comment type="caution">
    <text evidence="1">The sequence shown here is derived from an EMBL/GenBank/DDBJ whole genome shotgun (WGS) entry which is preliminary data.</text>
</comment>
<name>A0A412G6G6_9FIRM</name>
<organism evidence="1 2">
    <name type="scientific">Holdemania filiformis</name>
    <dbReference type="NCBI Taxonomy" id="61171"/>
    <lineage>
        <taxon>Bacteria</taxon>
        <taxon>Bacillati</taxon>
        <taxon>Bacillota</taxon>
        <taxon>Erysipelotrichia</taxon>
        <taxon>Erysipelotrichales</taxon>
        <taxon>Erysipelotrichaceae</taxon>
        <taxon>Holdemania</taxon>
    </lineage>
</organism>
<dbReference type="InterPro" id="IPR020288">
    <property type="entry name" value="Sheath_initiator"/>
</dbReference>
<dbReference type="Gene3D" id="3.10.450.40">
    <property type="match status" value="1"/>
</dbReference>
<accession>A0A412G6G6</accession>